<evidence type="ECO:0000256" key="6">
    <source>
        <dbReference type="ARBA" id="ARBA00022840"/>
    </source>
</evidence>
<dbReference type="InterPro" id="IPR011709">
    <property type="entry name" value="DEAD-box_helicase_OB_fold"/>
</dbReference>
<feature type="domain" description="Helicase C-terminal" evidence="12">
    <location>
        <begin position="485"/>
        <end position="661"/>
    </location>
</feature>
<dbReference type="SUPFAM" id="SSF52540">
    <property type="entry name" value="P-loop containing nucleoside triphosphate hydrolases"/>
    <property type="match status" value="1"/>
</dbReference>
<dbReference type="Pfam" id="PF07717">
    <property type="entry name" value="OB_NTP_bind"/>
    <property type="match status" value="1"/>
</dbReference>
<dbReference type="PROSITE" id="PS00690">
    <property type="entry name" value="DEAH_ATP_HELICASE"/>
    <property type="match status" value="1"/>
</dbReference>
<dbReference type="PROSITE" id="PS51192">
    <property type="entry name" value="HELICASE_ATP_BIND_1"/>
    <property type="match status" value="1"/>
</dbReference>
<evidence type="ECO:0000313" key="14">
    <source>
        <dbReference type="Proteomes" id="UP000268162"/>
    </source>
</evidence>
<dbReference type="EMBL" id="ML002449">
    <property type="protein sequence ID" value="RKP37772.1"/>
    <property type="molecule type" value="Genomic_DNA"/>
</dbReference>
<dbReference type="GO" id="GO:0005524">
    <property type="term" value="F:ATP binding"/>
    <property type="evidence" value="ECO:0007669"/>
    <property type="project" value="UniProtKB-KW"/>
</dbReference>
<dbReference type="GO" id="GO:0006397">
    <property type="term" value="P:mRNA processing"/>
    <property type="evidence" value="ECO:0007669"/>
    <property type="project" value="UniProtKB-KW"/>
</dbReference>
<accession>A0A4P9ZXX9</accession>
<dbReference type="Gene3D" id="1.20.120.1080">
    <property type="match status" value="1"/>
</dbReference>
<dbReference type="OrthoDB" id="10253254at2759"/>
<name>A0A4P9ZXX9_9FUNG</name>
<evidence type="ECO:0000259" key="11">
    <source>
        <dbReference type="PROSITE" id="PS51192"/>
    </source>
</evidence>
<evidence type="ECO:0000256" key="1">
    <source>
        <dbReference type="ARBA" id="ARBA00004123"/>
    </source>
</evidence>
<dbReference type="Pfam" id="PF21010">
    <property type="entry name" value="HA2_C"/>
    <property type="match status" value="1"/>
</dbReference>
<dbReference type="InterPro" id="IPR014001">
    <property type="entry name" value="Helicase_ATP-bd"/>
</dbReference>
<keyword evidence="6" id="KW-0067">ATP-binding</keyword>
<dbReference type="STRING" id="215637.A0A4P9ZXX9"/>
<comment type="subcellular location">
    <subcellularLocation>
        <location evidence="1">Nucleus</location>
    </subcellularLocation>
</comment>
<dbReference type="Proteomes" id="UP000268162">
    <property type="component" value="Unassembled WGS sequence"/>
</dbReference>
<reference evidence="14" key="1">
    <citation type="journal article" date="2018" name="Nat. Microbiol.">
        <title>Leveraging single-cell genomics to expand the fungal tree of life.</title>
        <authorList>
            <person name="Ahrendt S.R."/>
            <person name="Quandt C.A."/>
            <person name="Ciobanu D."/>
            <person name="Clum A."/>
            <person name="Salamov A."/>
            <person name="Andreopoulos B."/>
            <person name="Cheng J.F."/>
            <person name="Woyke T."/>
            <person name="Pelin A."/>
            <person name="Henrissat B."/>
            <person name="Reynolds N.K."/>
            <person name="Benny G.L."/>
            <person name="Smith M.E."/>
            <person name="James T.Y."/>
            <person name="Grigoriev I.V."/>
        </authorList>
    </citation>
    <scope>NUCLEOTIDE SEQUENCE [LARGE SCALE GENOMIC DNA]</scope>
    <source>
        <strain evidence="14">RSA 468</strain>
    </source>
</reference>
<keyword evidence="14" id="KW-1185">Reference proteome</keyword>
<keyword evidence="8" id="KW-0539">Nucleus</keyword>
<evidence type="ECO:0000256" key="10">
    <source>
        <dbReference type="SAM" id="MobiDB-lite"/>
    </source>
</evidence>
<keyword evidence="5 13" id="KW-0378">Hydrolase</keyword>
<dbReference type="Gene3D" id="3.40.50.300">
    <property type="entry name" value="P-loop containing nucleotide triphosphate hydrolases"/>
    <property type="match status" value="2"/>
</dbReference>
<dbReference type="PANTHER" id="PTHR18934">
    <property type="entry name" value="ATP-DEPENDENT RNA HELICASE"/>
    <property type="match status" value="1"/>
</dbReference>
<evidence type="ECO:0000256" key="9">
    <source>
        <dbReference type="ARBA" id="ARBA00047984"/>
    </source>
</evidence>
<dbReference type="InterPro" id="IPR001650">
    <property type="entry name" value="Helicase_C-like"/>
</dbReference>
<dbReference type="GO" id="GO:0008380">
    <property type="term" value="P:RNA splicing"/>
    <property type="evidence" value="ECO:0007669"/>
    <property type="project" value="UniProtKB-KW"/>
</dbReference>
<protein>
    <recommendedName>
        <fullName evidence="2">RNA helicase</fullName>
        <ecNumber evidence="2">3.6.4.13</ecNumber>
    </recommendedName>
</protein>
<evidence type="ECO:0000256" key="4">
    <source>
        <dbReference type="ARBA" id="ARBA00022741"/>
    </source>
</evidence>
<dbReference type="InterPro" id="IPR048333">
    <property type="entry name" value="HA2_WH"/>
</dbReference>
<dbReference type="FunFam" id="3.40.50.300:FF:000726">
    <property type="entry name" value="Pre-mRNA-splicing factor ATP-dependent RNA helicase"/>
    <property type="match status" value="1"/>
</dbReference>
<dbReference type="GO" id="GO:0071006">
    <property type="term" value="C:U2-type catalytic step 1 spliceosome"/>
    <property type="evidence" value="ECO:0007669"/>
    <property type="project" value="UniProtKB-ARBA"/>
</dbReference>
<feature type="compositionally biased region" description="Low complexity" evidence="10">
    <location>
        <begin position="59"/>
        <end position="78"/>
    </location>
</feature>
<dbReference type="GO" id="GO:0071013">
    <property type="term" value="C:catalytic step 2 spliceosome"/>
    <property type="evidence" value="ECO:0007669"/>
    <property type="project" value="TreeGrafter"/>
</dbReference>
<evidence type="ECO:0000256" key="2">
    <source>
        <dbReference type="ARBA" id="ARBA00012552"/>
    </source>
</evidence>
<comment type="catalytic activity">
    <reaction evidence="9">
        <text>ATP + H2O = ADP + phosphate + H(+)</text>
        <dbReference type="Rhea" id="RHEA:13065"/>
        <dbReference type="ChEBI" id="CHEBI:15377"/>
        <dbReference type="ChEBI" id="CHEBI:15378"/>
        <dbReference type="ChEBI" id="CHEBI:30616"/>
        <dbReference type="ChEBI" id="CHEBI:43474"/>
        <dbReference type="ChEBI" id="CHEBI:456216"/>
        <dbReference type="EC" id="3.6.4.13"/>
    </reaction>
</comment>
<dbReference type="Pfam" id="PF00271">
    <property type="entry name" value="Helicase_C"/>
    <property type="match status" value="1"/>
</dbReference>
<evidence type="ECO:0000256" key="7">
    <source>
        <dbReference type="ARBA" id="ARBA00023187"/>
    </source>
</evidence>
<dbReference type="PROSITE" id="PS51194">
    <property type="entry name" value="HELICASE_CTER"/>
    <property type="match status" value="1"/>
</dbReference>
<dbReference type="InterPro" id="IPR011545">
    <property type="entry name" value="DEAD/DEAH_box_helicase_dom"/>
</dbReference>
<evidence type="ECO:0000313" key="13">
    <source>
        <dbReference type="EMBL" id="RKP37772.1"/>
    </source>
</evidence>
<keyword evidence="7" id="KW-0508">mRNA splicing</keyword>
<dbReference type="CDD" id="cd18791">
    <property type="entry name" value="SF2_C_RHA"/>
    <property type="match status" value="1"/>
</dbReference>
<sequence>MGTRDEKSPRDKGRRKDVVPCHLVNDQGDDALDAEERDAFAQRLRVRDRDREHDRSRRSSLGPSSSRPEGSGSSSRTSRSIHHDSHQRQEVTSDLRERSRQEYLKKREQSRLELLEAQIADEEMLFHKSALTDTERRQLEYQKEVLRIAKERKDINVDVEGYVMPEDYLTTKGKIDRKRKEQALYQRYQEPKGSVSGSGKDEKGIGGNLSELEQWEARQIARTKVKVGPQDKGTIPDADAYDFIIDETGIDFVLESTLDPATEADREAQSLLDAAERKQKSIQAVRESLPVYDYRDALLAAIEDHPVLIIEGETGSGKTTQIPQYLYEAGYSKDGRKIGCTQPRRVAAMSVAARVAEEMRVHLGREVGYSIRFEDKTSEKTVVKYMTDGMLLREFLTEPDLDGYSCIMIDEAHERTLSTDILFALIKDITRYRPDLRVLIASATMDAQKFSSYFDDAPIFKIPGRPFPVDIYYTLAPEANYLQAAVTTVLQIHASQPTGDILVFLTGQGEIEQAQELLRQARVALGRRIKDLLVCPIYANLPSDLQAQIFNPTPENARKVVLATNIAETSITIDGIVYVIDPGFQKLKTFDPHTEMESLVVTPCSRNAANQRAGRAGRVGPGKCFRLYTLWAYENELEDHTIPEIQRSNLCMVALQLMSLGINNLVEFDYIDPPSVTTVQKAIGQLYMLGALNAKGEVTKTGRRMAELPLDPKMAKALLASAKYHCSDEIATLCALLDVQSALYYRPKAEKLNAEKAHQNLVQPGGDHFTLLHIWEQWVQLEYSESWCRENYLQRRSLLRATDIREQIVRLLERIEVPLESNPNPADTSGVAKAMLAGYFSNVAQRQRGEDSYKLAKRKETVLVHPSSSLREAKPPWVMYYELVMTSEKFVRVVMEINPEWLIEVAPHEFKPSDIVDKSKQKMPKFLKKARELI</sequence>
<feature type="domain" description="Helicase ATP-binding" evidence="11">
    <location>
        <begin position="299"/>
        <end position="463"/>
    </location>
</feature>
<evidence type="ECO:0000256" key="8">
    <source>
        <dbReference type="ARBA" id="ARBA00023242"/>
    </source>
</evidence>
<dbReference type="GO" id="GO:0003723">
    <property type="term" value="F:RNA binding"/>
    <property type="evidence" value="ECO:0007669"/>
    <property type="project" value="TreeGrafter"/>
</dbReference>
<feature type="compositionally biased region" description="Basic and acidic residues" evidence="10">
    <location>
        <begin position="37"/>
        <end position="57"/>
    </location>
</feature>
<organism evidence="13 14">
    <name type="scientific">Dimargaris cristalligena</name>
    <dbReference type="NCBI Taxonomy" id="215637"/>
    <lineage>
        <taxon>Eukaryota</taxon>
        <taxon>Fungi</taxon>
        <taxon>Fungi incertae sedis</taxon>
        <taxon>Zoopagomycota</taxon>
        <taxon>Kickxellomycotina</taxon>
        <taxon>Dimargaritomycetes</taxon>
        <taxon>Dimargaritales</taxon>
        <taxon>Dimargaritaceae</taxon>
        <taxon>Dimargaris</taxon>
    </lineage>
</organism>
<dbReference type="InterPro" id="IPR027417">
    <property type="entry name" value="P-loop_NTPase"/>
</dbReference>
<feature type="compositionally biased region" description="Acidic residues" evidence="10">
    <location>
        <begin position="27"/>
        <end position="36"/>
    </location>
</feature>
<dbReference type="SMART" id="SM00487">
    <property type="entry name" value="DEXDc"/>
    <property type="match status" value="1"/>
</dbReference>
<dbReference type="Pfam" id="PF04408">
    <property type="entry name" value="WHD_HA2"/>
    <property type="match status" value="1"/>
</dbReference>
<evidence type="ECO:0000256" key="3">
    <source>
        <dbReference type="ARBA" id="ARBA00022664"/>
    </source>
</evidence>
<dbReference type="FunFam" id="3.40.50.300:FF:000007">
    <property type="entry name" value="Pre-mRNA-splicing factor ATP-dependent RNA helicase"/>
    <property type="match status" value="1"/>
</dbReference>
<evidence type="ECO:0000256" key="5">
    <source>
        <dbReference type="ARBA" id="ARBA00022801"/>
    </source>
</evidence>
<dbReference type="InterPro" id="IPR007502">
    <property type="entry name" value="Helicase-assoc_dom"/>
</dbReference>
<dbReference type="Pfam" id="PF00270">
    <property type="entry name" value="DEAD"/>
    <property type="match status" value="1"/>
</dbReference>
<dbReference type="EC" id="3.6.4.13" evidence="2"/>
<keyword evidence="3" id="KW-0507">mRNA processing</keyword>
<dbReference type="PANTHER" id="PTHR18934:SF83">
    <property type="entry name" value="PRE-MRNA-SPLICING FACTOR ATP-DEPENDENT RNA HELICASE DHX16"/>
    <property type="match status" value="1"/>
</dbReference>
<dbReference type="InterPro" id="IPR002464">
    <property type="entry name" value="DNA/RNA_helicase_DEAH_CS"/>
</dbReference>
<feature type="region of interest" description="Disordered" evidence="10">
    <location>
        <begin position="1"/>
        <end position="102"/>
    </location>
</feature>
<dbReference type="SMART" id="SM00490">
    <property type="entry name" value="HELICc"/>
    <property type="match status" value="1"/>
</dbReference>
<keyword evidence="4" id="KW-0547">Nucleotide-binding</keyword>
<dbReference type="GO" id="GO:0003724">
    <property type="term" value="F:RNA helicase activity"/>
    <property type="evidence" value="ECO:0007669"/>
    <property type="project" value="UniProtKB-EC"/>
</dbReference>
<dbReference type="SMART" id="SM00847">
    <property type="entry name" value="HA2"/>
    <property type="match status" value="1"/>
</dbReference>
<evidence type="ECO:0000259" key="12">
    <source>
        <dbReference type="PROSITE" id="PS51194"/>
    </source>
</evidence>
<dbReference type="GO" id="GO:0016787">
    <property type="term" value="F:hydrolase activity"/>
    <property type="evidence" value="ECO:0007669"/>
    <property type="project" value="UniProtKB-KW"/>
</dbReference>
<feature type="compositionally biased region" description="Basic and acidic residues" evidence="10">
    <location>
        <begin position="1"/>
        <end position="19"/>
    </location>
</feature>
<feature type="compositionally biased region" description="Basic and acidic residues" evidence="10">
    <location>
        <begin position="81"/>
        <end position="102"/>
    </location>
</feature>
<proteinExistence type="predicted"/>
<dbReference type="AlphaFoldDB" id="A0A4P9ZXX9"/>
<gene>
    <name evidence="13" type="ORF">BJ085DRAFT_24928</name>
</gene>